<dbReference type="Gene3D" id="3.40.50.720">
    <property type="entry name" value="NAD(P)-binding Rossmann-like Domain"/>
    <property type="match status" value="1"/>
</dbReference>
<dbReference type="InterPro" id="IPR036291">
    <property type="entry name" value="NAD(P)-bd_dom_sf"/>
</dbReference>
<dbReference type="InterPro" id="IPR001509">
    <property type="entry name" value="Epimerase_deHydtase"/>
</dbReference>
<name>A0A3D8TKB6_9LIST</name>
<evidence type="ECO:0000313" key="3">
    <source>
        <dbReference type="Proteomes" id="UP000257055"/>
    </source>
</evidence>
<dbReference type="InterPro" id="IPR050177">
    <property type="entry name" value="Lipid_A_modif_metabolic_enz"/>
</dbReference>
<comment type="caution">
    <text evidence="2">The sequence shown here is derived from an EMBL/GenBank/DDBJ whole genome shotgun (WGS) entry which is preliminary data.</text>
</comment>
<gene>
    <name evidence="2" type="ORF">UR08_12655</name>
</gene>
<accession>A0A3D8TKB6</accession>
<proteinExistence type="predicted"/>
<dbReference type="Proteomes" id="UP000257055">
    <property type="component" value="Unassembled WGS sequence"/>
</dbReference>
<evidence type="ECO:0000259" key="1">
    <source>
        <dbReference type="Pfam" id="PF01370"/>
    </source>
</evidence>
<organism evidence="2 3">
    <name type="scientific">Listeria kieliensis</name>
    <dbReference type="NCBI Taxonomy" id="1621700"/>
    <lineage>
        <taxon>Bacteria</taxon>
        <taxon>Bacillati</taxon>
        <taxon>Bacillota</taxon>
        <taxon>Bacilli</taxon>
        <taxon>Bacillales</taxon>
        <taxon>Listeriaceae</taxon>
        <taxon>Listeria</taxon>
    </lineage>
</organism>
<dbReference type="RefSeq" id="WP_115754052.1">
    <property type="nucleotide sequence ID" value="NZ_LARY01000004.1"/>
</dbReference>
<dbReference type="PANTHER" id="PTHR43245">
    <property type="entry name" value="BIFUNCTIONAL POLYMYXIN RESISTANCE PROTEIN ARNA"/>
    <property type="match status" value="1"/>
</dbReference>
<dbReference type="EMBL" id="LARY01000004">
    <property type="protein sequence ID" value="RDW99137.1"/>
    <property type="molecule type" value="Genomic_DNA"/>
</dbReference>
<keyword evidence="3" id="KW-1185">Reference proteome</keyword>
<reference evidence="3" key="1">
    <citation type="submission" date="2015-04" db="EMBL/GenBank/DDBJ databases">
        <authorList>
            <person name="Schardt J."/>
            <person name="Mueller-Herbst S."/>
            <person name="Scherer S."/>
            <person name="Huptas C."/>
        </authorList>
    </citation>
    <scope>NUCLEOTIDE SEQUENCE [LARGE SCALE GENOMIC DNA]</scope>
    <source>
        <strain evidence="3">Kiel-L1</strain>
    </source>
</reference>
<dbReference type="AlphaFoldDB" id="A0A3D8TKB6"/>
<sequence>MKILVFGGTRFFGKRLVERLIESGHEVTIATRGKTQDPFQNQVKRVILDRRKRDDLFLLAASETYDVIYDDICYSPQDALYAAKAFQKSKPRLIFVSTLAVYPNKGRALVEADFDSAHYEIVTGDREDFDYGEGKKLAEAVYAQKAEFPVLSVRFPVVLGSEDYTKRIEFHLKRIEAGTEIGIQNEAAEIGFIHADEAARFLEWAGTASEATGPINAASNGQITLGDLMQLFSEKLGKEVKIETVTEDEDESPYDLEDSYFLSNDYAKSLGFQFDELSDWLPNLVEDVVRRKDY</sequence>
<evidence type="ECO:0000313" key="2">
    <source>
        <dbReference type="EMBL" id="RDW99137.1"/>
    </source>
</evidence>
<feature type="domain" description="NAD-dependent epimerase/dehydratase" evidence="1">
    <location>
        <begin position="3"/>
        <end position="69"/>
    </location>
</feature>
<dbReference type="Pfam" id="PF01370">
    <property type="entry name" value="Epimerase"/>
    <property type="match status" value="1"/>
</dbReference>
<dbReference type="SUPFAM" id="SSF51735">
    <property type="entry name" value="NAD(P)-binding Rossmann-fold domains"/>
    <property type="match status" value="1"/>
</dbReference>
<protein>
    <submittedName>
        <fullName evidence="2">NAD-dependent dehydratase</fullName>
    </submittedName>
</protein>